<reference evidence="2 3" key="1">
    <citation type="submission" date="2024-05" db="EMBL/GenBank/DDBJ databases">
        <title>Sinomonas sp. nov., isolated from a waste landfill.</title>
        <authorList>
            <person name="Zhao Y."/>
        </authorList>
    </citation>
    <scope>NUCLEOTIDE SEQUENCE [LARGE SCALE GENOMIC DNA]</scope>
    <source>
        <strain evidence="2 3">CCTCC AB2014300</strain>
    </source>
</reference>
<dbReference type="SUPFAM" id="SSF51556">
    <property type="entry name" value="Metallo-dependent hydrolases"/>
    <property type="match status" value="1"/>
</dbReference>
<name>A0ABU9WWV3_9MICC</name>
<keyword evidence="3" id="KW-1185">Reference proteome</keyword>
<dbReference type="SUPFAM" id="SSF51338">
    <property type="entry name" value="Composite domain of metallo-dependent hydrolases"/>
    <property type="match status" value="1"/>
</dbReference>
<keyword evidence="2" id="KW-0378">Hydrolase</keyword>
<dbReference type="InterPro" id="IPR032466">
    <property type="entry name" value="Metal_Hydrolase"/>
</dbReference>
<dbReference type="InterPro" id="IPR033932">
    <property type="entry name" value="YtcJ-like"/>
</dbReference>
<dbReference type="Gene3D" id="2.30.40.10">
    <property type="entry name" value="Urease, subunit C, domain 1"/>
    <property type="match status" value="1"/>
</dbReference>
<dbReference type="Gene3D" id="3.20.20.140">
    <property type="entry name" value="Metal-dependent hydrolases"/>
    <property type="match status" value="1"/>
</dbReference>
<dbReference type="Gene3D" id="3.10.310.70">
    <property type="match status" value="1"/>
</dbReference>
<dbReference type="EC" id="3.5.-.-" evidence="2"/>
<dbReference type="InterPro" id="IPR011059">
    <property type="entry name" value="Metal-dep_hydrolase_composite"/>
</dbReference>
<dbReference type="Pfam" id="PF07969">
    <property type="entry name" value="Amidohydro_3"/>
    <property type="match status" value="1"/>
</dbReference>
<protein>
    <submittedName>
        <fullName evidence="2">Amidohydrolase</fullName>
        <ecNumber evidence="2">3.5.-.-</ecNumber>
    </submittedName>
</protein>
<dbReference type="Proteomes" id="UP001422074">
    <property type="component" value="Unassembled WGS sequence"/>
</dbReference>
<evidence type="ECO:0000313" key="2">
    <source>
        <dbReference type="EMBL" id="MEN2743649.1"/>
    </source>
</evidence>
<comment type="caution">
    <text evidence="2">The sequence shown here is derived from an EMBL/GenBank/DDBJ whole genome shotgun (WGS) entry which is preliminary data.</text>
</comment>
<proteinExistence type="predicted"/>
<organism evidence="2 3">
    <name type="scientific">Sinomonas halotolerans</name>
    <dbReference type="NCBI Taxonomy" id="1644133"/>
    <lineage>
        <taxon>Bacteria</taxon>
        <taxon>Bacillati</taxon>
        <taxon>Actinomycetota</taxon>
        <taxon>Actinomycetes</taxon>
        <taxon>Micrococcales</taxon>
        <taxon>Micrococcaceae</taxon>
        <taxon>Sinomonas</taxon>
    </lineage>
</organism>
<dbReference type="InterPro" id="IPR013108">
    <property type="entry name" value="Amidohydro_3"/>
</dbReference>
<dbReference type="PANTHER" id="PTHR22642:SF2">
    <property type="entry name" value="PROTEIN LONG AFTER FAR-RED 3"/>
    <property type="match status" value="1"/>
</dbReference>
<dbReference type="PANTHER" id="PTHR22642">
    <property type="entry name" value="IMIDAZOLONEPROPIONASE"/>
    <property type="match status" value="1"/>
</dbReference>
<gene>
    <name evidence="2" type="ORF">ABCQ75_03720</name>
</gene>
<accession>A0ABU9WWV3</accession>
<dbReference type="EMBL" id="JBDFRB010000002">
    <property type="protein sequence ID" value="MEN2743649.1"/>
    <property type="molecule type" value="Genomic_DNA"/>
</dbReference>
<dbReference type="CDD" id="cd01300">
    <property type="entry name" value="YtcJ_like"/>
    <property type="match status" value="1"/>
</dbReference>
<sequence length="564" mass="58514">MALRTESASSAELVIVNAQVLTMDRSCPLSDALAVRAGRVLALGRDDVAAVTGTGTTVVDARGGAVTPGINDAHLHFTGAAMADFGYVDVGPDAAPGWERVGGLLERAAPGADGWIRARGWDDVVIGPAAGQILDVRPETPVVAFDSTGHQLVANREALRRAGLAHAVPDPAGGVLGRDAHGDLSGLFQDAAMELLNRSLPPVPAAALRDAMRAMQRRLHSQGITSLTEPGLGPASAGLLDGSGSPEAIRALGDLAEAGELTLRTTVLMLFAGTGGADSAAIADGLASGLGNAFTDRGIDARLLRMAGVKVFADGIPRSGTAWMAEPYGDHCTRGSLVIAGATEEDRLEELRRILALIDGAGLQAGIHATGDAATEAAVDALASRTRARKNRHYIIHGAFSRPDTLARMAQHGIGYSTNPLIRHGAGEAMRRLLGEERFTRHQPLRSAASAGVRFTLASDAPVASTDWRQTVVAAVRRTTRTTPGAPDDPERIGGLEALAAMTADAAWQDRMEHAKGRLVPGMAADLCVLSSPWPDDGRIEDLLGIDVVLTIAGGATVHEGAPR</sequence>
<feature type="domain" description="Amidohydrolase 3" evidence="1">
    <location>
        <begin position="58"/>
        <end position="559"/>
    </location>
</feature>
<evidence type="ECO:0000313" key="3">
    <source>
        <dbReference type="Proteomes" id="UP001422074"/>
    </source>
</evidence>
<evidence type="ECO:0000259" key="1">
    <source>
        <dbReference type="Pfam" id="PF07969"/>
    </source>
</evidence>
<dbReference type="GO" id="GO:0016787">
    <property type="term" value="F:hydrolase activity"/>
    <property type="evidence" value="ECO:0007669"/>
    <property type="project" value="UniProtKB-KW"/>
</dbReference>